<evidence type="ECO:0000313" key="1">
    <source>
        <dbReference type="EMBL" id="EKC34939.1"/>
    </source>
</evidence>
<dbReference type="EMBL" id="JH818816">
    <property type="protein sequence ID" value="EKC34939.1"/>
    <property type="molecule type" value="Genomic_DNA"/>
</dbReference>
<accession>K1QUI7</accession>
<sequence length="184" mass="21169">MQLESLKIDATPVPTLVRRHIEHPRNHRLRLTKNGKNPYRLDRSQTLGGLQLPRETSFEIERPQSHGTQKLVINVATSFMKKDNARFATKQMDPPLARSINLPSIATFRQTKVSPPKLSIINGDSFMKRGFRRPASDKMRLASPQNLSDEKQEWIGRWIENTNRALENDEFFITDPLPILSENS</sequence>
<dbReference type="HOGENOM" id="CLU_1469614_0_0_1"/>
<name>K1QUI7_MAGGI</name>
<reference evidence="1" key="1">
    <citation type="journal article" date="2012" name="Nature">
        <title>The oyster genome reveals stress adaptation and complexity of shell formation.</title>
        <authorList>
            <person name="Zhang G."/>
            <person name="Fang X."/>
            <person name="Guo X."/>
            <person name="Li L."/>
            <person name="Luo R."/>
            <person name="Xu F."/>
            <person name="Yang P."/>
            <person name="Zhang L."/>
            <person name="Wang X."/>
            <person name="Qi H."/>
            <person name="Xiong Z."/>
            <person name="Que H."/>
            <person name="Xie Y."/>
            <person name="Holland P.W."/>
            <person name="Paps J."/>
            <person name="Zhu Y."/>
            <person name="Wu F."/>
            <person name="Chen Y."/>
            <person name="Wang J."/>
            <person name="Peng C."/>
            <person name="Meng J."/>
            <person name="Yang L."/>
            <person name="Liu J."/>
            <person name="Wen B."/>
            <person name="Zhang N."/>
            <person name="Huang Z."/>
            <person name="Zhu Q."/>
            <person name="Feng Y."/>
            <person name="Mount A."/>
            <person name="Hedgecock D."/>
            <person name="Xu Z."/>
            <person name="Liu Y."/>
            <person name="Domazet-Loso T."/>
            <person name="Du Y."/>
            <person name="Sun X."/>
            <person name="Zhang S."/>
            <person name="Liu B."/>
            <person name="Cheng P."/>
            <person name="Jiang X."/>
            <person name="Li J."/>
            <person name="Fan D."/>
            <person name="Wang W."/>
            <person name="Fu W."/>
            <person name="Wang T."/>
            <person name="Wang B."/>
            <person name="Zhang J."/>
            <person name="Peng Z."/>
            <person name="Li Y."/>
            <person name="Li N."/>
            <person name="Wang J."/>
            <person name="Chen M."/>
            <person name="He Y."/>
            <person name="Tan F."/>
            <person name="Song X."/>
            <person name="Zheng Q."/>
            <person name="Huang R."/>
            <person name="Yang H."/>
            <person name="Du X."/>
            <person name="Chen L."/>
            <person name="Yang M."/>
            <person name="Gaffney P.M."/>
            <person name="Wang S."/>
            <person name="Luo L."/>
            <person name="She Z."/>
            <person name="Ming Y."/>
            <person name="Huang W."/>
            <person name="Zhang S."/>
            <person name="Huang B."/>
            <person name="Zhang Y."/>
            <person name="Qu T."/>
            <person name="Ni P."/>
            <person name="Miao G."/>
            <person name="Wang J."/>
            <person name="Wang Q."/>
            <person name="Steinberg C.E."/>
            <person name="Wang H."/>
            <person name="Li N."/>
            <person name="Qian L."/>
            <person name="Zhang G."/>
            <person name="Li Y."/>
            <person name="Yang H."/>
            <person name="Liu X."/>
            <person name="Wang J."/>
            <person name="Yin Y."/>
            <person name="Wang J."/>
        </authorList>
    </citation>
    <scope>NUCLEOTIDE SEQUENCE [LARGE SCALE GENOMIC DNA]</scope>
    <source>
        <strain evidence="1">05x7-T-G4-1.051#20</strain>
    </source>
</reference>
<protein>
    <submittedName>
        <fullName evidence="1">Uncharacterized protein</fullName>
    </submittedName>
</protein>
<dbReference type="AlphaFoldDB" id="K1QUI7"/>
<dbReference type="InParanoid" id="K1QUI7"/>
<gene>
    <name evidence="1" type="ORF">CGI_10016223</name>
</gene>
<organism evidence="1">
    <name type="scientific">Magallana gigas</name>
    <name type="common">Pacific oyster</name>
    <name type="synonym">Crassostrea gigas</name>
    <dbReference type="NCBI Taxonomy" id="29159"/>
    <lineage>
        <taxon>Eukaryota</taxon>
        <taxon>Metazoa</taxon>
        <taxon>Spiralia</taxon>
        <taxon>Lophotrochozoa</taxon>
        <taxon>Mollusca</taxon>
        <taxon>Bivalvia</taxon>
        <taxon>Autobranchia</taxon>
        <taxon>Pteriomorphia</taxon>
        <taxon>Ostreida</taxon>
        <taxon>Ostreoidea</taxon>
        <taxon>Ostreidae</taxon>
        <taxon>Magallana</taxon>
    </lineage>
</organism>
<proteinExistence type="predicted"/>